<evidence type="ECO:0000313" key="2">
    <source>
        <dbReference type="Proteomes" id="UP000435112"/>
    </source>
</evidence>
<name>A0A6A3JQQ7_9STRA</name>
<gene>
    <name evidence="1" type="ORF">PR002_g19516</name>
</gene>
<comment type="caution">
    <text evidence="1">The sequence shown here is derived from an EMBL/GenBank/DDBJ whole genome shotgun (WGS) entry which is preliminary data.</text>
</comment>
<dbReference type="Proteomes" id="UP000435112">
    <property type="component" value="Unassembled WGS sequence"/>
</dbReference>
<proteinExistence type="predicted"/>
<accession>A0A6A3JQQ7</accession>
<dbReference type="OrthoDB" id="128057at2759"/>
<protein>
    <submittedName>
        <fullName evidence="1">Uncharacterized protein</fullName>
    </submittedName>
</protein>
<organism evidence="1 2">
    <name type="scientific">Phytophthora rubi</name>
    <dbReference type="NCBI Taxonomy" id="129364"/>
    <lineage>
        <taxon>Eukaryota</taxon>
        <taxon>Sar</taxon>
        <taxon>Stramenopiles</taxon>
        <taxon>Oomycota</taxon>
        <taxon>Peronosporomycetes</taxon>
        <taxon>Peronosporales</taxon>
        <taxon>Peronosporaceae</taxon>
        <taxon>Phytophthora</taxon>
    </lineage>
</organism>
<reference evidence="1 2" key="1">
    <citation type="submission" date="2018-09" db="EMBL/GenBank/DDBJ databases">
        <title>Genomic investigation of the strawberry pathogen Phytophthora fragariae indicates pathogenicity is determined by transcriptional variation in three key races.</title>
        <authorList>
            <person name="Adams T.M."/>
            <person name="Armitage A.D."/>
            <person name="Sobczyk M.K."/>
            <person name="Bates H.J."/>
            <person name="Dunwell J.M."/>
            <person name="Nellist C.F."/>
            <person name="Harrison R.J."/>
        </authorList>
    </citation>
    <scope>NUCLEOTIDE SEQUENCE [LARGE SCALE GENOMIC DNA]</scope>
    <source>
        <strain evidence="1 2">SCRP324</strain>
    </source>
</reference>
<evidence type="ECO:0000313" key="1">
    <source>
        <dbReference type="EMBL" id="KAE8995768.1"/>
    </source>
</evidence>
<dbReference type="EMBL" id="QXFU01001773">
    <property type="protein sequence ID" value="KAE8995768.1"/>
    <property type="molecule type" value="Genomic_DNA"/>
</dbReference>
<sequence>MTLAAKLQDVELQLQRVTQVVQLHVKLTEASVNAKGPPELDASVLALVDGVERAQSDLHEATTQLLTLAKCVGAGKAVEEEGDGGDTETEYEMEDQVCVRAEDLEVEENAGQFLVKTDADRRSSLEKYTFLAKNAVKMVIDPEDAETVEAWRRIVEVNGLDANKEFLDQLSGGKVEEEVAVAYSKATTFAVSVLTSYEAMSQKPSWLMQLVEDLTDIQNAAKDTDLARVLAPVEKCRDDLITYCSRNDRDALDDMSNYVVLIERHRGVQANRLLPYLLTLLRKFICDCTDYSLRQDVVGEAPRAESQWTQFCEIGVTLANWMQIFRSSRALCKKLDAQLVDRYFQEFETRFPGRLPAALIENWSEMVGNTDAVRSKRGSGQQTKPLRVRFDGEELGGDNDLASRTRVAGKKRDRANPDITEHLSKRVATAFGQMKPCEDLNSCTFEIKVKEYLKAVRTVLKILNKCKDMGPLSKAVKRVQNLMDQAREMNEHLLMHLSQGQIRSSAGRVFDVATKYLAQVILRSPFECITFDVMKGLLEQYGCVLQTVTMKDRVKIHKALGESYATLQQYWDSHFAHVFLSMRTSVGKTNAELDRGLDPKKLGARALELLIQYRNACDVCFSEVCAVASFSRTNRLREELMEVGVELNSWIERVLANQLRLQCLVNCTEFDTKINRVSEVLPGSIPAPLAANVRRVFGVQ</sequence>
<dbReference type="AlphaFoldDB" id="A0A6A3JQQ7"/>